<evidence type="ECO:0008006" key="7">
    <source>
        <dbReference type="Google" id="ProtNLM"/>
    </source>
</evidence>
<dbReference type="Gene3D" id="3.40.50.720">
    <property type="entry name" value="NAD(P)-binding Rossmann-like Domain"/>
    <property type="match status" value="1"/>
</dbReference>
<evidence type="ECO:0000256" key="3">
    <source>
        <dbReference type="RuleBase" id="RU000363"/>
    </source>
</evidence>
<name>A0A0D2A5M5_9PEZI</name>
<comment type="similarity">
    <text evidence="1 3">Belongs to the short-chain dehydrogenases/reductases (SDR) family.</text>
</comment>
<dbReference type="PANTHER" id="PTHR44196">
    <property type="entry name" value="DEHYDROGENASE/REDUCTASE SDR FAMILY MEMBER 7B"/>
    <property type="match status" value="1"/>
</dbReference>
<sequence>MPSSLTFNCAIVTGGAGGLGRGIAEYLLKAGKKVILVGRTESKLEKTHKEIGSAGYYVLDTGDVDSDAIAKFVAQVTEEHPDVDCLINNAGIQKPLFATKMAPEDFMRLGTSEMNINIRGPIALALHMLPHLKSKQNPCIMNVTSGLAYVPVLASCPVYCATKAFMHSFTMNLRTQLEFDDSTKHINVIEIVPPQVESDLHRDHSDPDNNKRTKSPTSMSLEAFIADVAEGWEAGDTTVAAGMAKMGVKAWFKQFGEIYEQRKKMDA</sequence>
<dbReference type="PANTHER" id="PTHR44196:SF1">
    <property type="entry name" value="DEHYDROGENASE_REDUCTASE SDR FAMILY MEMBER 7B"/>
    <property type="match status" value="1"/>
</dbReference>
<dbReference type="OrthoDB" id="37659at2759"/>
<protein>
    <recommendedName>
        <fullName evidence="7">NAD(P)-binding protein</fullName>
    </recommendedName>
</protein>
<dbReference type="Pfam" id="PF00106">
    <property type="entry name" value="adh_short"/>
    <property type="match status" value="1"/>
</dbReference>
<evidence type="ECO:0000256" key="1">
    <source>
        <dbReference type="ARBA" id="ARBA00006484"/>
    </source>
</evidence>
<dbReference type="InterPro" id="IPR036291">
    <property type="entry name" value="NAD(P)-bd_dom_sf"/>
</dbReference>
<feature type="compositionally biased region" description="Basic and acidic residues" evidence="4">
    <location>
        <begin position="198"/>
        <end position="211"/>
    </location>
</feature>
<feature type="region of interest" description="Disordered" evidence="4">
    <location>
        <begin position="197"/>
        <end position="216"/>
    </location>
</feature>
<dbReference type="GeneID" id="27314672"/>
<reference evidence="5 6" key="1">
    <citation type="submission" date="2015-01" db="EMBL/GenBank/DDBJ databases">
        <title>The Genome Sequence of Ochroconis gallopava CBS43764.</title>
        <authorList>
            <consortium name="The Broad Institute Genomics Platform"/>
            <person name="Cuomo C."/>
            <person name="de Hoog S."/>
            <person name="Gorbushina A."/>
            <person name="Stielow B."/>
            <person name="Teixiera M."/>
            <person name="Abouelleil A."/>
            <person name="Chapman S.B."/>
            <person name="Priest M."/>
            <person name="Young S.K."/>
            <person name="Wortman J."/>
            <person name="Nusbaum C."/>
            <person name="Birren B."/>
        </authorList>
    </citation>
    <scope>NUCLEOTIDE SEQUENCE [LARGE SCALE GENOMIC DNA]</scope>
    <source>
        <strain evidence="5 6">CBS 43764</strain>
    </source>
</reference>
<dbReference type="AlphaFoldDB" id="A0A0D2A5M5"/>
<dbReference type="GO" id="GO:0016020">
    <property type="term" value="C:membrane"/>
    <property type="evidence" value="ECO:0007669"/>
    <property type="project" value="TreeGrafter"/>
</dbReference>
<dbReference type="InParanoid" id="A0A0D2A5M5"/>
<dbReference type="STRING" id="253628.A0A0D2A5M5"/>
<dbReference type="Proteomes" id="UP000053259">
    <property type="component" value="Unassembled WGS sequence"/>
</dbReference>
<proteinExistence type="inferred from homology"/>
<dbReference type="SUPFAM" id="SSF51735">
    <property type="entry name" value="NAD(P)-binding Rossmann-fold domains"/>
    <property type="match status" value="1"/>
</dbReference>
<dbReference type="EMBL" id="KN847552">
    <property type="protein sequence ID" value="KIW01850.1"/>
    <property type="molecule type" value="Genomic_DNA"/>
</dbReference>
<dbReference type="HOGENOM" id="CLU_010194_2_6_1"/>
<dbReference type="RefSeq" id="XP_016211719.1">
    <property type="nucleotide sequence ID" value="XM_016360380.1"/>
</dbReference>
<keyword evidence="2" id="KW-0560">Oxidoreductase</keyword>
<dbReference type="PRINTS" id="PR00081">
    <property type="entry name" value="GDHRDH"/>
</dbReference>
<evidence type="ECO:0000313" key="5">
    <source>
        <dbReference type="EMBL" id="KIW01850.1"/>
    </source>
</evidence>
<keyword evidence="6" id="KW-1185">Reference proteome</keyword>
<dbReference type="PRINTS" id="PR00080">
    <property type="entry name" value="SDRFAMILY"/>
</dbReference>
<evidence type="ECO:0000256" key="2">
    <source>
        <dbReference type="ARBA" id="ARBA00023002"/>
    </source>
</evidence>
<dbReference type="InterPro" id="IPR002347">
    <property type="entry name" value="SDR_fam"/>
</dbReference>
<dbReference type="VEuPathDB" id="FungiDB:PV09_06699"/>
<organism evidence="5 6">
    <name type="scientific">Verruconis gallopava</name>
    <dbReference type="NCBI Taxonomy" id="253628"/>
    <lineage>
        <taxon>Eukaryota</taxon>
        <taxon>Fungi</taxon>
        <taxon>Dikarya</taxon>
        <taxon>Ascomycota</taxon>
        <taxon>Pezizomycotina</taxon>
        <taxon>Dothideomycetes</taxon>
        <taxon>Pleosporomycetidae</taxon>
        <taxon>Venturiales</taxon>
        <taxon>Sympoventuriaceae</taxon>
        <taxon>Verruconis</taxon>
    </lineage>
</organism>
<evidence type="ECO:0000256" key="4">
    <source>
        <dbReference type="SAM" id="MobiDB-lite"/>
    </source>
</evidence>
<accession>A0A0D2A5M5</accession>
<dbReference type="GO" id="GO:0016491">
    <property type="term" value="F:oxidoreductase activity"/>
    <property type="evidence" value="ECO:0007669"/>
    <property type="project" value="UniProtKB-KW"/>
</dbReference>
<gene>
    <name evidence="5" type="ORF">PV09_06699</name>
</gene>
<evidence type="ECO:0000313" key="6">
    <source>
        <dbReference type="Proteomes" id="UP000053259"/>
    </source>
</evidence>